<gene>
    <name evidence="2" type="ORF">M9799_12235</name>
</gene>
<evidence type="ECO:0000256" key="1">
    <source>
        <dbReference type="SAM" id="MobiDB-lite"/>
    </source>
</evidence>
<evidence type="ECO:0000313" key="2">
    <source>
        <dbReference type="EMBL" id="UYG50858.1"/>
    </source>
</evidence>
<dbReference type="EMBL" id="CP106881">
    <property type="protein sequence ID" value="UYG50858.1"/>
    <property type="molecule type" value="Genomic_DNA"/>
</dbReference>
<accession>A0ABY6G7H0</accession>
<organism evidence="2 3">
    <name type="scientific">Comamonas endophytica</name>
    <dbReference type="NCBI Taxonomy" id="2949090"/>
    <lineage>
        <taxon>Bacteria</taxon>
        <taxon>Pseudomonadati</taxon>
        <taxon>Pseudomonadota</taxon>
        <taxon>Betaproteobacteria</taxon>
        <taxon>Burkholderiales</taxon>
        <taxon>Comamonadaceae</taxon>
        <taxon>Comamonas</taxon>
    </lineage>
</organism>
<dbReference type="RefSeq" id="WP_231041955.1">
    <property type="nucleotide sequence ID" value="NZ_CP106881.1"/>
</dbReference>
<protein>
    <submittedName>
        <fullName evidence="2">Uncharacterized protein</fullName>
    </submittedName>
</protein>
<feature type="region of interest" description="Disordered" evidence="1">
    <location>
        <begin position="198"/>
        <end position="226"/>
    </location>
</feature>
<proteinExistence type="predicted"/>
<keyword evidence="3" id="KW-1185">Reference proteome</keyword>
<dbReference type="Proteomes" id="UP001162800">
    <property type="component" value="Chromosome"/>
</dbReference>
<reference evidence="2" key="1">
    <citation type="submission" date="2022-09" db="EMBL/GenBank/DDBJ databases">
        <title>The complete genome of Acidovorax sp. 5MLIR.</title>
        <authorList>
            <person name="Liu L."/>
            <person name="Yue J."/>
            <person name="Yang F."/>
            <person name="Yuan J."/>
            <person name="Li L."/>
        </authorList>
    </citation>
    <scope>NUCLEOTIDE SEQUENCE</scope>
    <source>
        <strain evidence="2">5MLIR</strain>
    </source>
</reference>
<feature type="compositionally biased region" description="Basic and acidic residues" evidence="1">
    <location>
        <begin position="217"/>
        <end position="226"/>
    </location>
</feature>
<evidence type="ECO:0000313" key="3">
    <source>
        <dbReference type="Proteomes" id="UP001162800"/>
    </source>
</evidence>
<sequence length="315" mass="34701">MNYDFQPTTEFEFKKTYHRATEAVRLVGTGLCDKSERLKRLIAVTVIYSEGGATQPFEYRLEEIASIPSGWYDGENSAPTPAAVGAMRQFLEDVSLLSSPLPHLYPIPSGGVVAEWSLGYREASAEIDPSGDQLGLNAVNTVTADELDMLIALNSPNLMREFKSFMSTISSEEDRPMPVDSQYRLPTSDELLMRQVHPSQITEKRPSSRCFTSTGTDKGHLSADRESLLSPREAYEQYLQRKQLSEGGGTWGVSIAEFGQLGLLSCSDPLSENESHALVDFTSAGENKKQLTKGKLAYAKAIARKRLHPLSAADL</sequence>
<name>A0ABY6G7H0_9BURK</name>